<accession>A0A3B0STH8</accession>
<name>A0A3B0STH8_9ZZZZ</name>
<dbReference type="AlphaFoldDB" id="A0A3B0STH8"/>
<reference evidence="1" key="1">
    <citation type="submission" date="2018-06" db="EMBL/GenBank/DDBJ databases">
        <authorList>
            <person name="Zhirakovskaya E."/>
        </authorList>
    </citation>
    <scope>NUCLEOTIDE SEQUENCE</scope>
</reference>
<gene>
    <name evidence="1" type="ORF">MNBD_ACTINO02-866</name>
</gene>
<evidence type="ECO:0008006" key="2">
    <source>
        <dbReference type="Google" id="ProtNLM"/>
    </source>
</evidence>
<sequence>MTTRFARTVFWVLVASAAVVLAACAGAQSPSDEVEFGFRGTVQTQTSVEFEDEQIGFSAITVPVDAVAEVDIRFGSQVQDRSCDPPELRRELGLDRPCPEFGATKLMYTMVWFVDLKRVPGPAGLPQTLVHSTDGTLDISTVTLTVPPLAEGRHCVVAVFAEDGVSILEGQFPDHSPVVTFTVVVGQGDTNYCVANKAPNALSFEDSVGVACTGVPSLVTAPGVVEPGANVAAQVPGCETGQALLILRADGTLVFDAVELPPLNDPSGFYFYQMSLPKDEAVRALVVALETPGTLLPQQRAAVSYPVLVHDE</sequence>
<protein>
    <recommendedName>
        <fullName evidence="2">Lipoprotein</fullName>
    </recommendedName>
</protein>
<evidence type="ECO:0000313" key="1">
    <source>
        <dbReference type="EMBL" id="VAW04407.1"/>
    </source>
</evidence>
<dbReference type="EMBL" id="UOEK01000287">
    <property type="protein sequence ID" value="VAW04407.1"/>
    <property type="molecule type" value="Genomic_DNA"/>
</dbReference>
<proteinExistence type="predicted"/>
<organism evidence="1">
    <name type="scientific">hydrothermal vent metagenome</name>
    <dbReference type="NCBI Taxonomy" id="652676"/>
    <lineage>
        <taxon>unclassified sequences</taxon>
        <taxon>metagenomes</taxon>
        <taxon>ecological metagenomes</taxon>
    </lineage>
</organism>
<dbReference type="PROSITE" id="PS51257">
    <property type="entry name" value="PROKAR_LIPOPROTEIN"/>
    <property type="match status" value="1"/>
</dbReference>